<keyword evidence="2" id="KW-0540">Nuclease</keyword>
<dbReference type="PANTHER" id="PTHR33776">
    <property type="entry name" value="ENDO/EXONUCLEASE/PHOSPHATASE DOMAIN-CONTAINING PROTEIN"/>
    <property type="match status" value="1"/>
</dbReference>
<dbReference type="GO" id="GO:0004519">
    <property type="term" value="F:endonuclease activity"/>
    <property type="evidence" value="ECO:0007669"/>
    <property type="project" value="UniProtKB-KW"/>
</dbReference>
<protein>
    <submittedName>
        <fullName evidence="2">Endonuclease-reverse transcriptase</fullName>
    </submittedName>
</protein>
<dbReference type="EMBL" id="JASPKY010000133">
    <property type="protein sequence ID" value="KAK9731368.1"/>
    <property type="molecule type" value="Genomic_DNA"/>
</dbReference>
<feature type="domain" description="Endonuclease/exonuclease/phosphatase" evidence="1">
    <location>
        <begin position="2"/>
        <end position="184"/>
    </location>
</feature>
<proteinExistence type="predicted"/>
<name>A0AAW1L8Z4_POPJA</name>
<dbReference type="PANTHER" id="PTHR33776:SF4">
    <property type="entry name" value="ENDONUCLEASE_EXONUCLEASE_PHOSPHATASE DOMAIN-CONTAINING PROTEIN"/>
    <property type="match status" value="1"/>
</dbReference>
<sequence length="188" mass="20845">MVQKSKYDIVALGETWLTSSIDSSKLNISNYVLVRKDRGSRAGGVAFYTNSKIRFEVIDSSDIIEQLWISCILEGVSIATGVIYRQPSYSYSIFINELESTLIEIIPYYDKIILVGDINIDMLSNSYASSTFNNMLQSMGFSQIIDSPTRITSCTATLIDVVCASDLDIVHSSGVLSVHGLSDHELEY</sequence>
<evidence type="ECO:0000259" key="1">
    <source>
        <dbReference type="Pfam" id="PF03372"/>
    </source>
</evidence>
<dbReference type="Gene3D" id="3.60.10.10">
    <property type="entry name" value="Endonuclease/exonuclease/phosphatase"/>
    <property type="match status" value="1"/>
</dbReference>
<keyword evidence="3" id="KW-1185">Reference proteome</keyword>
<keyword evidence="2" id="KW-0255">Endonuclease</keyword>
<evidence type="ECO:0000313" key="2">
    <source>
        <dbReference type="EMBL" id="KAK9731368.1"/>
    </source>
</evidence>
<dbReference type="Proteomes" id="UP001458880">
    <property type="component" value="Unassembled WGS sequence"/>
</dbReference>
<keyword evidence="2" id="KW-0378">Hydrolase</keyword>
<evidence type="ECO:0000313" key="3">
    <source>
        <dbReference type="Proteomes" id="UP001458880"/>
    </source>
</evidence>
<dbReference type="SUPFAM" id="SSF56219">
    <property type="entry name" value="DNase I-like"/>
    <property type="match status" value="1"/>
</dbReference>
<gene>
    <name evidence="2" type="ORF">QE152_g13687</name>
</gene>
<dbReference type="Pfam" id="PF03372">
    <property type="entry name" value="Exo_endo_phos"/>
    <property type="match status" value="1"/>
</dbReference>
<dbReference type="AlphaFoldDB" id="A0AAW1L8Z4"/>
<dbReference type="InterPro" id="IPR005135">
    <property type="entry name" value="Endo/exonuclease/phosphatase"/>
</dbReference>
<organism evidence="2 3">
    <name type="scientific">Popillia japonica</name>
    <name type="common">Japanese beetle</name>
    <dbReference type="NCBI Taxonomy" id="7064"/>
    <lineage>
        <taxon>Eukaryota</taxon>
        <taxon>Metazoa</taxon>
        <taxon>Ecdysozoa</taxon>
        <taxon>Arthropoda</taxon>
        <taxon>Hexapoda</taxon>
        <taxon>Insecta</taxon>
        <taxon>Pterygota</taxon>
        <taxon>Neoptera</taxon>
        <taxon>Endopterygota</taxon>
        <taxon>Coleoptera</taxon>
        <taxon>Polyphaga</taxon>
        <taxon>Scarabaeiformia</taxon>
        <taxon>Scarabaeidae</taxon>
        <taxon>Rutelinae</taxon>
        <taxon>Popillia</taxon>
    </lineage>
</organism>
<dbReference type="InterPro" id="IPR036691">
    <property type="entry name" value="Endo/exonu/phosph_ase_sf"/>
</dbReference>
<accession>A0AAW1L8Z4</accession>
<comment type="caution">
    <text evidence="2">The sequence shown here is derived from an EMBL/GenBank/DDBJ whole genome shotgun (WGS) entry which is preliminary data.</text>
</comment>
<reference evidence="2 3" key="1">
    <citation type="journal article" date="2024" name="BMC Genomics">
        <title>De novo assembly and annotation of Popillia japonica's genome with initial clues to its potential as an invasive pest.</title>
        <authorList>
            <person name="Cucini C."/>
            <person name="Boschi S."/>
            <person name="Funari R."/>
            <person name="Cardaioli E."/>
            <person name="Iannotti N."/>
            <person name="Marturano G."/>
            <person name="Paoli F."/>
            <person name="Bruttini M."/>
            <person name="Carapelli A."/>
            <person name="Frati F."/>
            <person name="Nardi F."/>
        </authorList>
    </citation>
    <scope>NUCLEOTIDE SEQUENCE [LARGE SCALE GENOMIC DNA]</scope>
    <source>
        <strain evidence="2">DMR45628</strain>
    </source>
</reference>